<proteinExistence type="predicted"/>
<gene>
    <name evidence="1" type="ORF">EIZ48_02400</name>
</gene>
<protein>
    <recommendedName>
        <fullName evidence="3">Nitrate/nitrite sensing protein domain-containing protein</fullName>
    </recommendedName>
</protein>
<accession>A0ABW9YCE4</accession>
<evidence type="ECO:0000313" key="1">
    <source>
        <dbReference type="EMBL" id="NBI51425.1"/>
    </source>
</evidence>
<keyword evidence="2" id="KW-1185">Reference proteome</keyword>
<dbReference type="Proteomes" id="UP000738517">
    <property type="component" value="Unassembled WGS sequence"/>
</dbReference>
<name>A0ABW9YCE4_9GAMM</name>
<sequence>MLIMSLIIGVVFSLGYYTYHVRQSNSLLQNRFNQVIGLRQLIHLLRFHRRQTHQLLSSSGTFLGKEQPLNESLAIQSLLRTLISQAEHSQKPMYRILMKRITSLLDEWPRYSLQRNQAVHGKAIRHVLYLIDDTITQSLLAADKEHVFQQYQSTWPVTLNAIDSLSRFRHTIHSYHPNSTAIKRELGLHTQILRRRLGQMTVRSSNPAPPLIIEALFEQFDKIDLDNPDPGLVKEQLYHFSLQVSEAIFNLFDLVLGDIGKEVSIRLPELPVDASNVVKLPKPVQAADSSKQKNPA</sequence>
<evidence type="ECO:0000313" key="2">
    <source>
        <dbReference type="Proteomes" id="UP000738517"/>
    </source>
</evidence>
<evidence type="ECO:0008006" key="3">
    <source>
        <dbReference type="Google" id="ProtNLM"/>
    </source>
</evidence>
<dbReference type="EMBL" id="RSEJ01000002">
    <property type="protein sequence ID" value="NBI51425.1"/>
    <property type="molecule type" value="Genomic_DNA"/>
</dbReference>
<reference evidence="1 2" key="1">
    <citation type="journal article" date="2017" name="Int. J. Syst. Evol. Microbiol.">
        <title>Photobacterium alginatilyticum sp. nov., a marine bacterium isolated from bottom seawater.</title>
        <authorList>
            <person name="Wang X."/>
            <person name="Wang Y."/>
            <person name="Yang X."/>
            <person name="Sun H."/>
            <person name="Li B."/>
            <person name="Zhang X.H."/>
        </authorList>
    </citation>
    <scope>NUCLEOTIDE SEQUENCE [LARGE SCALE GENOMIC DNA]</scope>
    <source>
        <strain evidence="1 2">P03D4</strain>
    </source>
</reference>
<organism evidence="1 2">
    <name type="scientific">Photobacterium alginatilyticum</name>
    <dbReference type="NCBI Taxonomy" id="1775171"/>
    <lineage>
        <taxon>Bacteria</taxon>
        <taxon>Pseudomonadati</taxon>
        <taxon>Pseudomonadota</taxon>
        <taxon>Gammaproteobacteria</taxon>
        <taxon>Vibrionales</taxon>
        <taxon>Vibrionaceae</taxon>
        <taxon>Photobacterium</taxon>
    </lineage>
</organism>
<comment type="caution">
    <text evidence="1">The sequence shown here is derived from an EMBL/GenBank/DDBJ whole genome shotgun (WGS) entry which is preliminary data.</text>
</comment>